<dbReference type="Pfam" id="PF03108">
    <property type="entry name" value="DBD_Tnp_Mut"/>
    <property type="match status" value="1"/>
</dbReference>
<feature type="region of interest" description="Disordered" evidence="5">
    <location>
        <begin position="155"/>
        <end position="242"/>
    </location>
</feature>
<evidence type="ECO:0000313" key="7">
    <source>
        <dbReference type="EMBL" id="KAF4402588.1"/>
    </source>
</evidence>
<dbReference type="SMART" id="SM00575">
    <property type="entry name" value="ZnF_PMZ"/>
    <property type="match status" value="1"/>
</dbReference>
<comment type="caution">
    <text evidence="7">The sequence shown here is derived from an EMBL/GenBank/DDBJ whole genome shotgun (WGS) entry which is preliminary data.</text>
</comment>
<gene>
    <name evidence="7" type="ORF">G4B88_012373</name>
</gene>
<feature type="region of interest" description="Disordered" evidence="5">
    <location>
        <begin position="574"/>
        <end position="598"/>
    </location>
</feature>
<feature type="compositionally biased region" description="Polar residues" evidence="5">
    <location>
        <begin position="575"/>
        <end position="589"/>
    </location>
</feature>
<feature type="compositionally biased region" description="Acidic residues" evidence="5">
    <location>
        <begin position="217"/>
        <end position="242"/>
    </location>
</feature>
<dbReference type="Pfam" id="PF04434">
    <property type="entry name" value="SWIM"/>
    <property type="match status" value="1"/>
</dbReference>
<keyword evidence="1" id="KW-0479">Metal-binding</keyword>
<dbReference type="PANTHER" id="PTHR31973:SF191">
    <property type="entry name" value="OS05G0489400 PROTEIN"/>
    <property type="match status" value="1"/>
</dbReference>
<evidence type="ECO:0000256" key="2">
    <source>
        <dbReference type="ARBA" id="ARBA00022771"/>
    </source>
</evidence>
<evidence type="ECO:0000256" key="4">
    <source>
        <dbReference type="PROSITE-ProRule" id="PRU00325"/>
    </source>
</evidence>
<dbReference type="AlphaFoldDB" id="A0A7J6I6D6"/>
<dbReference type="Pfam" id="PF26130">
    <property type="entry name" value="PB1-like"/>
    <property type="match status" value="1"/>
</dbReference>
<evidence type="ECO:0000259" key="6">
    <source>
        <dbReference type="PROSITE" id="PS50966"/>
    </source>
</evidence>
<dbReference type="InterPro" id="IPR006564">
    <property type="entry name" value="Znf_PMZ"/>
</dbReference>
<accession>A0A7J6I6D6</accession>
<dbReference type="Proteomes" id="UP000583929">
    <property type="component" value="Unassembled WGS sequence"/>
</dbReference>
<feature type="compositionally biased region" description="Polar residues" evidence="5">
    <location>
        <begin position="178"/>
        <end position="207"/>
    </location>
</feature>
<feature type="region of interest" description="Disordered" evidence="5">
    <location>
        <begin position="268"/>
        <end position="305"/>
    </location>
</feature>
<organism evidence="7 8">
    <name type="scientific">Cannabis sativa</name>
    <name type="common">Hemp</name>
    <name type="synonym">Marijuana</name>
    <dbReference type="NCBI Taxonomy" id="3483"/>
    <lineage>
        <taxon>Eukaryota</taxon>
        <taxon>Viridiplantae</taxon>
        <taxon>Streptophyta</taxon>
        <taxon>Embryophyta</taxon>
        <taxon>Tracheophyta</taxon>
        <taxon>Spermatophyta</taxon>
        <taxon>Magnoliopsida</taxon>
        <taxon>eudicotyledons</taxon>
        <taxon>Gunneridae</taxon>
        <taxon>Pentapetalae</taxon>
        <taxon>rosids</taxon>
        <taxon>fabids</taxon>
        <taxon>Rosales</taxon>
        <taxon>Cannabaceae</taxon>
        <taxon>Cannabis</taxon>
    </lineage>
</organism>
<proteinExistence type="predicted"/>
<evidence type="ECO:0000256" key="5">
    <source>
        <dbReference type="SAM" id="MobiDB-lite"/>
    </source>
</evidence>
<keyword evidence="2 4" id="KW-0863">Zinc-finger</keyword>
<feature type="domain" description="SWIM-type" evidence="6">
    <location>
        <begin position="452"/>
        <end position="484"/>
    </location>
</feature>
<evidence type="ECO:0000256" key="3">
    <source>
        <dbReference type="ARBA" id="ARBA00022833"/>
    </source>
</evidence>
<dbReference type="PANTHER" id="PTHR31973">
    <property type="entry name" value="POLYPROTEIN, PUTATIVE-RELATED"/>
    <property type="match status" value="1"/>
</dbReference>
<sequence>MGRKKQYAGRKKGWPIPKDDENEIPFYEPTSTFFTLKVHHKGTIDYTLNVPTSYNGGVVEYVHWLDLKYMSMFELELIARDLGYVKDSSSITFYFKWPECVTLECVTTDFVLTEKIAAALKDYDHEIECFFSHPQLNENVAYKSEATFPTVVELGDVGKDAGPNLDDENVTPIKEGGPSSQISHLQSGLETGENSQVKRNFQHNVAQSKDDRADLVNEAENEDESEEGSEDDYEEDPEYAQEDDGILIDEEAEHHLLRKGKKHVEIDVEDEDMVKSDSEQVARDDSSEEDEGDENNGIQLNKRKKRFKKEKLPELPEFRPETDMGKAIFDLGLSFASGKLFKQAIMEYALREGKDIFFKKNDPHRVRAQCKGVNCRWMCYASKIDDSPTFVIKSYEAEHKCCRTNSNRWATAQWLSAKYREEFKNKEEAGSHLPTKSGELIYLIHNMYGNIYSVDLRSWVCSCRRWELTGIPCSHVVAAIWHNKQDPELYVSKWYTKEYYMKAYSHQIFPIRNQDEWPRSGKIGMINPIHKKQPGRPKKSRKLELQELVLGKKLKKKFVIIKCSVCGGKGHNLRTCGSNKTTSAKTTQPKDPGEDPKQWRREFVAGGKLGSRLVDGGAAASGRSGDRRRFQSDGGWGWLGSRGWVWVRVGGVWVRVGGFV</sequence>
<dbReference type="EMBL" id="JAATIQ010000007">
    <property type="protein sequence ID" value="KAF4402588.1"/>
    <property type="molecule type" value="Genomic_DNA"/>
</dbReference>
<keyword evidence="3" id="KW-0862">Zinc</keyword>
<keyword evidence="8" id="KW-1185">Reference proteome</keyword>
<reference evidence="7 8" key="1">
    <citation type="journal article" date="2020" name="bioRxiv">
        <title>Sequence and annotation of 42 cannabis genomes reveals extensive copy number variation in cannabinoid synthesis and pathogen resistance genes.</title>
        <authorList>
            <person name="Mckernan K.J."/>
            <person name="Helbert Y."/>
            <person name="Kane L.T."/>
            <person name="Ebling H."/>
            <person name="Zhang L."/>
            <person name="Liu B."/>
            <person name="Eaton Z."/>
            <person name="Mclaughlin S."/>
            <person name="Kingan S."/>
            <person name="Baybayan P."/>
            <person name="Concepcion G."/>
            <person name="Jordan M."/>
            <person name="Riva A."/>
            <person name="Barbazuk W."/>
            <person name="Harkins T."/>
        </authorList>
    </citation>
    <scope>NUCLEOTIDE SEQUENCE [LARGE SCALE GENOMIC DNA]</scope>
    <source>
        <strain evidence="8">cv. Jamaican Lion 4</strain>
        <tissue evidence="7">Leaf</tissue>
    </source>
</reference>
<dbReference type="InterPro" id="IPR058594">
    <property type="entry name" value="PB1-like_dom_pln"/>
</dbReference>
<protein>
    <recommendedName>
        <fullName evidence="6">SWIM-type domain-containing protein</fullName>
    </recommendedName>
</protein>
<dbReference type="InterPro" id="IPR004332">
    <property type="entry name" value="Transposase_MuDR"/>
</dbReference>
<dbReference type="GO" id="GO:0008270">
    <property type="term" value="F:zinc ion binding"/>
    <property type="evidence" value="ECO:0007669"/>
    <property type="project" value="UniProtKB-KW"/>
</dbReference>
<name>A0A7J6I6D6_CANSA</name>
<dbReference type="InterPro" id="IPR007527">
    <property type="entry name" value="Znf_SWIM"/>
</dbReference>
<evidence type="ECO:0000256" key="1">
    <source>
        <dbReference type="ARBA" id="ARBA00022723"/>
    </source>
</evidence>
<evidence type="ECO:0000313" key="8">
    <source>
        <dbReference type="Proteomes" id="UP000583929"/>
    </source>
</evidence>
<dbReference type="PROSITE" id="PS50966">
    <property type="entry name" value="ZF_SWIM"/>
    <property type="match status" value="1"/>
</dbReference>
<feature type="compositionally biased region" description="Basic and acidic residues" evidence="5">
    <location>
        <begin position="273"/>
        <end position="285"/>
    </location>
</feature>